<feature type="transmembrane region" description="Helical" evidence="6">
    <location>
        <begin position="12"/>
        <end position="35"/>
    </location>
</feature>
<dbReference type="GO" id="GO:0005886">
    <property type="term" value="C:plasma membrane"/>
    <property type="evidence" value="ECO:0007669"/>
    <property type="project" value="UniProtKB-SubCell"/>
</dbReference>
<feature type="transmembrane region" description="Helical" evidence="6">
    <location>
        <begin position="176"/>
        <end position="193"/>
    </location>
</feature>
<reference evidence="8" key="1">
    <citation type="submission" date="2018-08" db="EMBL/GenBank/DDBJ databases">
        <authorList>
            <person name="Im W.T."/>
        </authorList>
    </citation>
    <scope>NUCLEOTIDE SEQUENCE [LARGE SCALE GENOMIC DNA]</scope>
    <source>
        <strain evidence="8">LA-28</strain>
    </source>
</reference>
<feature type="transmembrane region" description="Helical" evidence="6">
    <location>
        <begin position="55"/>
        <end position="73"/>
    </location>
</feature>
<feature type="transmembrane region" description="Helical" evidence="6">
    <location>
        <begin position="80"/>
        <end position="98"/>
    </location>
</feature>
<evidence type="ECO:0000256" key="5">
    <source>
        <dbReference type="ARBA" id="ARBA00023136"/>
    </source>
</evidence>
<evidence type="ECO:0000313" key="7">
    <source>
        <dbReference type="EMBL" id="RFC65556.1"/>
    </source>
</evidence>
<name>A0A371X8K5_9HYPH</name>
<dbReference type="AlphaFoldDB" id="A0A371X8K5"/>
<keyword evidence="8" id="KW-1185">Reference proteome</keyword>
<comment type="caution">
    <text evidence="7">The sequence shown here is derived from an EMBL/GenBank/DDBJ whole genome shotgun (WGS) entry which is preliminary data.</text>
</comment>
<evidence type="ECO:0000256" key="1">
    <source>
        <dbReference type="ARBA" id="ARBA00004651"/>
    </source>
</evidence>
<evidence type="ECO:0000313" key="8">
    <source>
        <dbReference type="Proteomes" id="UP000262379"/>
    </source>
</evidence>
<accession>A0A371X8K5</accession>
<proteinExistence type="predicted"/>
<sequence>MSKAALERHTLFEDAQAILTGSLIVSLGVAMYSHAMLALGGNSGLALLLQYSTGWSFAVVFSLVNLPFYILAVWRMGWPFTLRTFIAVSLVSLFVRYTPQWVQFSELSPLYASVAGGCLIGMGMLILFRHRTGLGGINILAIWMQEKLGWRAGYVQLAIDLVILAIALFILPADKVALSVLGAVIINMILAQNHRPGRYAGYS</sequence>
<keyword evidence="4 6" id="KW-1133">Transmembrane helix</keyword>
<keyword evidence="2" id="KW-1003">Cell membrane</keyword>
<dbReference type="InterPro" id="IPR051461">
    <property type="entry name" value="UPF0750_membrane"/>
</dbReference>
<organism evidence="7 8">
    <name type="scientific">Mesorhizobium denitrificans</name>
    <dbReference type="NCBI Taxonomy" id="2294114"/>
    <lineage>
        <taxon>Bacteria</taxon>
        <taxon>Pseudomonadati</taxon>
        <taxon>Pseudomonadota</taxon>
        <taxon>Alphaproteobacteria</taxon>
        <taxon>Hyphomicrobiales</taxon>
        <taxon>Phyllobacteriaceae</taxon>
        <taxon>Mesorhizobium</taxon>
    </lineage>
</organism>
<dbReference type="InterPro" id="IPR003740">
    <property type="entry name" value="YitT"/>
</dbReference>
<keyword evidence="3 6" id="KW-0812">Transmembrane</keyword>
<feature type="transmembrane region" description="Helical" evidence="6">
    <location>
        <begin position="110"/>
        <end position="128"/>
    </location>
</feature>
<evidence type="ECO:0000256" key="3">
    <source>
        <dbReference type="ARBA" id="ARBA00022692"/>
    </source>
</evidence>
<gene>
    <name evidence="7" type="ORF">DY251_17285</name>
</gene>
<dbReference type="PANTHER" id="PTHR33545">
    <property type="entry name" value="UPF0750 MEMBRANE PROTEIN YITT-RELATED"/>
    <property type="match status" value="1"/>
</dbReference>
<feature type="transmembrane region" description="Helical" evidence="6">
    <location>
        <begin position="148"/>
        <end position="170"/>
    </location>
</feature>
<comment type="subcellular location">
    <subcellularLocation>
        <location evidence="1">Cell membrane</location>
        <topology evidence="1">Multi-pass membrane protein</topology>
    </subcellularLocation>
</comment>
<dbReference type="Proteomes" id="UP000262379">
    <property type="component" value="Unassembled WGS sequence"/>
</dbReference>
<evidence type="ECO:0000256" key="4">
    <source>
        <dbReference type="ARBA" id="ARBA00022989"/>
    </source>
</evidence>
<dbReference type="EMBL" id="QURN01000015">
    <property type="protein sequence ID" value="RFC65556.1"/>
    <property type="molecule type" value="Genomic_DNA"/>
</dbReference>
<dbReference type="RefSeq" id="WP_116625167.1">
    <property type="nucleotide sequence ID" value="NZ_QURN01000015.1"/>
</dbReference>
<keyword evidence="5 6" id="KW-0472">Membrane</keyword>
<evidence type="ECO:0000256" key="6">
    <source>
        <dbReference type="SAM" id="Phobius"/>
    </source>
</evidence>
<dbReference type="Pfam" id="PF02588">
    <property type="entry name" value="YitT_membrane"/>
    <property type="match status" value="1"/>
</dbReference>
<dbReference type="PANTHER" id="PTHR33545:SF5">
    <property type="entry name" value="UPF0750 MEMBRANE PROTEIN YITT"/>
    <property type="match status" value="1"/>
</dbReference>
<evidence type="ECO:0000256" key="2">
    <source>
        <dbReference type="ARBA" id="ARBA00022475"/>
    </source>
</evidence>
<protein>
    <submittedName>
        <fullName evidence="7">YitT family protein</fullName>
    </submittedName>
</protein>